<organism evidence="1 2">
    <name type="scientific">Rhododendron molle</name>
    <name type="common">Chinese azalea</name>
    <name type="synonym">Azalea mollis</name>
    <dbReference type="NCBI Taxonomy" id="49168"/>
    <lineage>
        <taxon>Eukaryota</taxon>
        <taxon>Viridiplantae</taxon>
        <taxon>Streptophyta</taxon>
        <taxon>Embryophyta</taxon>
        <taxon>Tracheophyta</taxon>
        <taxon>Spermatophyta</taxon>
        <taxon>Magnoliopsida</taxon>
        <taxon>eudicotyledons</taxon>
        <taxon>Gunneridae</taxon>
        <taxon>Pentapetalae</taxon>
        <taxon>asterids</taxon>
        <taxon>Ericales</taxon>
        <taxon>Ericaceae</taxon>
        <taxon>Ericoideae</taxon>
        <taxon>Rhodoreae</taxon>
        <taxon>Rhododendron</taxon>
    </lineage>
</organism>
<reference evidence="1" key="1">
    <citation type="submission" date="2022-02" db="EMBL/GenBank/DDBJ databases">
        <title>Plant Genome Project.</title>
        <authorList>
            <person name="Zhang R.-G."/>
        </authorList>
    </citation>
    <scope>NUCLEOTIDE SEQUENCE</scope>
    <source>
        <strain evidence="1">AT1</strain>
    </source>
</reference>
<sequence length="109" mass="12438">MPNLLQLVENLADTIENGTRDQHSDSLVTELTSQFEKCQQLLNSISGSINAKAMTVEGQKRKLEESEQLLNQRKYVACYLWFVIRLDALIVGKKMFIVTIQFQGSDFQV</sequence>
<dbReference type="EMBL" id="CM046399">
    <property type="protein sequence ID" value="KAI8529662.1"/>
    <property type="molecule type" value="Genomic_DNA"/>
</dbReference>
<protein>
    <submittedName>
        <fullName evidence="1">Uncharacterized protein</fullName>
    </submittedName>
</protein>
<accession>A0ACC0LMV8</accession>
<evidence type="ECO:0000313" key="1">
    <source>
        <dbReference type="EMBL" id="KAI8529662.1"/>
    </source>
</evidence>
<name>A0ACC0LMV8_RHOML</name>
<evidence type="ECO:0000313" key="2">
    <source>
        <dbReference type="Proteomes" id="UP001062846"/>
    </source>
</evidence>
<comment type="caution">
    <text evidence="1">The sequence shown here is derived from an EMBL/GenBank/DDBJ whole genome shotgun (WGS) entry which is preliminary data.</text>
</comment>
<keyword evidence="2" id="KW-1185">Reference proteome</keyword>
<dbReference type="Proteomes" id="UP001062846">
    <property type="component" value="Chromosome 12"/>
</dbReference>
<proteinExistence type="predicted"/>
<gene>
    <name evidence="1" type="ORF">RHMOL_Rhmol12G0242000</name>
</gene>